<dbReference type="AlphaFoldDB" id="A0ABD3APS6"/>
<gene>
    <name evidence="1" type="ORF">ACH5RR_006690</name>
</gene>
<proteinExistence type="predicted"/>
<protein>
    <submittedName>
        <fullName evidence="1">Uncharacterized protein</fullName>
    </submittedName>
</protein>
<accession>A0ABD3APS6</accession>
<name>A0ABD3APS6_9GENT</name>
<organism evidence="1 2">
    <name type="scientific">Cinchona calisaya</name>
    <dbReference type="NCBI Taxonomy" id="153742"/>
    <lineage>
        <taxon>Eukaryota</taxon>
        <taxon>Viridiplantae</taxon>
        <taxon>Streptophyta</taxon>
        <taxon>Embryophyta</taxon>
        <taxon>Tracheophyta</taxon>
        <taxon>Spermatophyta</taxon>
        <taxon>Magnoliopsida</taxon>
        <taxon>eudicotyledons</taxon>
        <taxon>Gunneridae</taxon>
        <taxon>Pentapetalae</taxon>
        <taxon>asterids</taxon>
        <taxon>lamiids</taxon>
        <taxon>Gentianales</taxon>
        <taxon>Rubiaceae</taxon>
        <taxon>Cinchonoideae</taxon>
        <taxon>Cinchoneae</taxon>
        <taxon>Cinchona</taxon>
    </lineage>
</organism>
<comment type="caution">
    <text evidence="1">The sequence shown here is derived from an EMBL/GenBank/DDBJ whole genome shotgun (WGS) entry which is preliminary data.</text>
</comment>
<sequence length="71" mass="8472">MHMPDPELEVDLMVCLLNDIFRALFLRFVMSKKLQWVERMRKKRYIWRGTHSGIHFPTIPKTMNGIQLIGS</sequence>
<dbReference type="Proteomes" id="UP001630127">
    <property type="component" value="Unassembled WGS sequence"/>
</dbReference>
<evidence type="ECO:0000313" key="1">
    <source>
        <dbReference type="EMBL" id="KAL3533169.1"/>
    </source>
</evidence>
<reference evidence="1 2" key="1">
    <citation type="submission" date="2024-11" db="EMBL/GenBank/DDBJ databases">
        <title>A near-complete genome assembly of Cinchona calisaya.</title>
        <authorList>
            <person name="Lian D.C."/>
            <person name="Zhao X.W."/>
            <person name="Wei L."/>
        </authorList>
    </citation>
    <scope>NUCLEOTIDE SEQUENCE [LARGE SCALE GENOMIC DNA]</scope>
    <source>
        <tissue evidence="1">Nenye</tissue>
    </source>
</reference>
<dbReference type="EMBL" id="JBJUIK010000003">
    <property type="protein sequence ID" value="KAL3533169.1"/>
    <property type="molecule type" value="Genomic_DNA"/>
</dbReference>
<evidence type="ECO:0000313" key="2">
    <source>
        <dbReference type="Proteomes" id="UP001630127"/>
    </source>
</evidence>
<keyword evidence="2" id="KW-1185">Reference proteome</keyword>